<protein>
    <submittedName>
        <fullName evidence="2">Transglutaminase</fullName>
    </submittedName>
</protein>
<dbReference type="PANTHER" id="PTHR38339:SF1">
    <property type="entry name" value="TRANSGLUTAMINASE-LIKE DOMAIN-CONTAINING PROTEIN"/>
    <property type="match status" value="1"/>
</dbReference>
<dbReference type="OrthoDB" id="9804872at2"/>
<gene>
    <name evidence="2" type="ORF">P409_33480</name>
</gene>
<evidence type="ECO:0000313" key="3">
    <source>
        <dbReference type="Proteomes" id="UP000029995"/>
    </source>
</evidence>
<name>A0A0A0CZX6_9PROT</name>
<dbReference type="Gene3D" id="3.10.620.30">
    <property type="match status" value="1"/>
</dbReference>
<dbReference type="PANTHER" id="PTHR38339">
    <property type="entry name" value="TRANSGLUTAMINASE DOMAIN PROTEIN"/>
    <property type="match status" value="1"/>
</dbReference>
<organism evidence="2 3">
    <name type="scientific">Inquilinus limosus MP06</name>
    <dbReference type="NCBI Taxonomy" id="1398085"/>
    <lineage>
        <taxon>Bacteria</taxon>
        <taxon>Pseudomonadati</taxon>
        <taxon>Pseudomonadota</taxon>
        <taxon>Alphaproteobacteria</taxon>
        <taxon>Rhodospirillales</taxon>
        <taxon>Rhodospirillaceae</taxon>
        <taxon>Inquilinus</taxon>
    </lineage>
</organism>
<dbReference type="InterPro" id="IPR002931">
    <property type="entry name" value="Transglutaminase-like"/>
</dbReference>
<evidence type="ECO:0000313" key="2">
    <source>
        <dbReference type="EMBL" id="KGM30367.1"/>
    </source>
</evidence>
<reference evidence="2 3" key="1">
    <citation type="submission" date="2014-01" db="EMBL/GenBank/DDBJ databases">
        <title>Genome sequence determination for a cystic fibrosis isolate, Inquilinus limosus.</title>
        <authorList>
            <person name="Pino M."/>
            <person name="Di Conza J."/>
            <person name="Gutkind G."/>
        </authorList>
    </citation>
    <scope>NUCLEOTIDE SEQUENCE [LARGE SCALE GENOMIC DNA]</scope>
    <source>
        <strain evidence="2 3">MP06</strain>
    </source>
</reference>
<dbReference type="InterPro" id="IPR038765">
    <property type="entry name" value="Papain-like_cys_pep_sf"/>
</dbReference>
<feature type="domain" description="Transglutaminase-like" evidence="1">
    <location>
        <begin position="89"/>
        <end position="164"/>
    </location>
</feature>
<dbReference type="Proteomes" id="UP000029995">
    <property type="component" value="Unassembled WGS sequence"/>
</dbReference>
<dbReference type="RefSeq" id="WP_034848866.1">
    <property type="nucleotide sequence ID" value="NZ_JANX01000877.1"/>
</dbReference>
<comment type="caution">
    <text evidence="2">The sequence shown here is derived from an EMBL/GenBank/DDBJ whole genome shotgun (WGS) entry which is preliminary data.</text>
</comment>
<feature type="non-terminal residue" evidence="2">
    <location>
        <position position="1"/>
    </location>
</feature>
<evidence type="ECO:0000259" key="1">
    <source>
        <dbReference type="SMART" id="SM00460"/>
    </source>
</evidence>
<proteinExistence type="predicted"/>
<sequence length="252" mass="25957">AALRDRAADLAAPGAAQALDEAERQRYLQASALIPTGGIVKATADRITAGAGGDLAKARALYEWVVANTYRDAAVRGCGNGDVATMLQAGAPFGGKCADINALFVGLARASGIPARDVYGIRVAPSRFGYKSLGANSPAVTKAQHCRAEVHLAGFGWVAADPADVRKVVLEEPPGKLALDDPKVAAAHRALFGAWEGNWIAYNDAHDVALPGSAGPAIGFLMYPQAEVAGVRLDCLDADSFAYSLGAAEISA</sequence>
<dbReference type="Pfam" id="PF01841">
    <property type="entry name" value="Transglut_core"/>
    <property type="match status" value="1"/>
</dbReference>
<dbReference type="AlphaFoldDB" id="A0A0A0CZX6"/>
<accession>A0A0A0CZX6</accession>
<dbReference type="EMBL" id="JANX01000877">
    <property type="protein sequence ID" value="KGM30367.1"/>
    <property type="molecule type" value="Genomic_DNA"/>
</dbReference>
<dbReference type="SUPFAM" id="SSF54001">
    <property type="entry name" value="Cysteine proteinases"/>
    <property type="match status" value="1"/>
</dbReference>
<dbReference type="SMART" id="SM00460">
    <property type="entry name" value="TGc"/>
    <property type="match status" value="1"/>
</dbReference>